<dbReference type="AlphaFoldDB" id="A9V187"/>
<keyword evidence="6" id="KW-1185">Reference proteome</keyword>
<dbReference type="KEGG" id="mbr:MONBRDRAFT_8827"/>
<dbReference type="GeneID" id="5891715"/>
<dbReference type="SMART" id="SM01244">
    <property type="entry name" value="IRS"/>
    <property type="match status" value="1"/>
</dbReference>
<protein>
    <recommendedName>
        <fullName evidence="4">IRS-type PTB domain-containing protein</fullName>
    </recommendedName>
</protein>
<dbReference type="Pfam" id="PF02174">
    <property type="entry name" value="IRS"/>
    <property type="match status" value="1"/>
</dbReference>
<evidence type="ECO:0000313" key="5">
    <source>
        <dbReference type="EMBL" id="EDQ88888.1"/>
    </source>
</evidence>
<name>A9V187_MONBE</name>
<dbReference type="PANTHER" id="PTHR21258:SF62">
    <property type="entry name" value="INSULIN RECEPTOR SUBSTRATE 1"/>
    <property type="match status" value="1"/>
</dbReference>
<dbReference type="PANTHER" id="PTHR21258">
    <property type="entry name" value="DOCKING PROTEIN RELATED"/>
    <property type="match status" value="1"/>
</dbReference>
<accession>A9V187</accession>
<dbReference type="OMA" id="REMEDMH"/>
<gene>
    <name evidence="5" type="ORF">MONBRDRAFT_8827</name>
</gene>
<dbReference type="InParanoid" id="A9V187"/>
<evidence type="ECO:0000256" key="3">
    <source>
        <dbReference type="SAM" id="Phobius"/>
    </source>
</evidence>
<evidence type="ECO:0000313" key="6">
    <source>
        <dbReference type="Proteomes" id="UP000001357"/>
    </source>
</evidence>
<feature type="region of interest" description="Disordered" evidence="2">
    <location>
        <begin position="231"/>
        <end position="282"/>
    </location>
</feature>
<sequence length="528" mass="60121">MAEERHDFMAEEIKRLESLLKQERVEQRGLAYERDRSVHQVELCKSQIQTLKVERDSLLSRLSELKAQLRDRDGAGASSQTVEYYKELLRNRDSEVERLDREVMHWRQNGGQGRGAHVSQEEYERVIRELQELRRETEEHTTSARDMEESLVQRVEQLATSQTMVSEEAQELRQRYEMLQSDYDQLQTDYNEVIEELNEARVGERAAHARALYAEPTVLQRQDTEGTNLNANASAQRFSTAGLSRQEQGRDSEYWQQQQQQQQQQAAPSYRWDDGHGSAMATSPPLTVQAQEHLFPNTTKSMRYRNDAFGNWGGQAYPVPQMETGTYAFPVNVQASRLASALALEHTPVWLCLTPTGVMLLDRFNHNLLMECSYNNIRRFGKDTGVLAFECGRSAECGQGVFYLATIHMHDIFDILSRSFPSAGRVLKVTHDNEKALAAQKDGSIRLRVCLPLTLSFYSTLVGCSGSDFLEAQRVVVFLSAACLIIAVVVFFIEELGYCLNRDLYQPNAVHAKASPETADSVFDTKIV</sequence>
<dbReference type="InterPro" id="IPR050996">
    <property type="entry name" value="Docking_Protein_DOK"/>
</dbReference>
<reference evidence="5 6" key="1">
    <citation type="journal article" date="2008" name="Nature">
        <title>The genome of the choanoflagellate Monosiga brevicollis and the origin of metazoans.</title>
        <authorList>
            <consortium name="JGI Sequencing"/>
            <person name="King N."/>
            <person name="Westbrook M.J."/>
            <person name="Young S.L."/>
            <person name="Kuo A."/>
            <person name="Abedin M."/>
            <person name="Chapman J."/>
            <person name="Fairclough S."/>
            <person name="Hellsten U."/>
            <person name="Isogai Y."/>
            <person name="Letunic I."/>
            <person name="Marr M."/>
            <person name="Pincus D."/>
            <person name="Putnam N."/>
            <person name="Rokas A."/>
            <person name="Wright K.J."/>
            <person name="Zuzow R."/>
            <person name="Dirks W."/>
            <person name="Good M."/>
            <person name="Goodstein D."/>
            <person name="Lemons D."/>
            <person name="Li W."/>
            <person name="Lyons J.B."/>
            <person name="Morris A."/>
            <person name="Nichols S."/>
            <person name="Richter D.J."/>
            <person name="Salamov A."/>
            <person name="Bork P."/>
            <person name="Lim W.A."/>
            <person name="Manning G."/>
            <person name="Miller W.T."/>
            <person name="McGinnis W."/>
            <person name="Shapiro H."/>
            <person name="Tjian R."/>
            <person name="Grigoriev I.V."/>
            <person name="Rokhsar D."/>
        </authorList>
    </citation>
    <scope>NUCLEOTIDE SEQUENCE [LARGE SCALE GENOMIC DNA]</scope>
    <source>
        <strain evidence="6">MX1 / ATCC 50154</strain>
    </source>
</reference>
<feature type="domain" description="IRS-type PTB" evidence="4">
    <location>
        <begin position="325"/>
        <end position="425"/>
    </location>
</feature>
<evidence type="ECO:0000256" key="1">
    <source>
        <dbReference type="SAM" id="Coils"/>
    </source>
</evidence>
<dbReference type="GO" id="GO:0007169">
    <property type="term" value="P:cell surface receptor protein tyrosine kinase signaling pathway"/>
    <property type="evidence" value="ECO:0000318"/>
    <property type="project" value="GO_Central"/>
</dbReference>
<dbReference type="RefSeq" id="XP_001746501.1">
    <property type="nucleotide sequence ID" value="XM_001746449.1"/>
</dbReference>
<feature type="compositionally biased region" description="Low complexity" evidence="2">
    <location>
        <begin position="256"/>
        <end position="265"/>
    </location>
</feature>
<dbReference type="GO" id="GO:0005737">
    <property type="term" value="C:cytoplasm"/>
    <property type="evidence" value="ECO:0000318"/>
    <property type="project" value="GO_Central"/>
</dbReference>
<feature type="compositionally biased region" description="Polar residues" evidence="2">
    <location>
        <begin position="231"/>
        <end position="246"/>
    </location>
</feature>
<dbReference type="SUPFAM" id="SSF50729">
    <property type="entry name" value="PH domain-like"/>
    <property type="match status" value="1"/>
</dbReference>
<feature type="coiled-coil region" evidence="1">
    <location>
        <begin position="6"/>
        <end position="68"/>
    </location>
</feature>
<keyword evidence="3" id="KW-1133">Transmembrane helix</keyword>
<keyword evidence="3" id="KW-0472">Membrane</keyword>
<dbReference type="InterPro" id="IPR002404">
    <property type="entry name" value="IRS_PTB"/>
</dbReference>
<feature type="coiled-coil region" evidence="1">
    <location>
        <begin position="116"/>
        <end position="203"/>
    </location>
</feature>
<dbReference type="InterPro" id="IPR011993">
    <property type="entry name" value="PH-like_dom_sf"/>
</dbReference>
<keyword evidence="1" id="KW-0175">Coiled coil</keyword>
<dbReference type="STRING" id="81824.A9V187"/>
<dbReference type="Gene3D" id="2.30.29.30">
    <property type="entry name" value="Pleckstrin-homology domain (PH domain)/Phosphotyrosine-binding domain (PTB)"/>
    <property type="match status" value="1"/>
</dbReference>
<dbReference type="Proteomes" id="UP000001357">
    <property type="component" value="Unassembled WGS sequence"/>
</dbReference>
<evidence type="ECO:0000256" key="2">
    <source>
        <dbReference type="SAM" id="MobiDB-lite"/>
    </source>
</evidence>
<organism evidence="5 6">
    <name type="scientific">Monosiga brevicollis</name>
    <name type="common">Choanoflagellate</name>
    <dbReference type="NCBI Taxonomy" id="81824"/>
    <lineage>
        <taxon>Eukaryota</taxon>
        <taxon>Choanoflagellata</taxon>
        <taxon>Craspedida</taxon>
        <taxon>Salpingoecidae</taxon>
        <taxon>Monosiga</taxon>
    </lineage>
</organism>
<keyword evidence="3" id="KW-0812">Transmembrane</keyword>
<dbReference type="EMBL" id="CH991553">
    <property type="protein sequence ID" value="EDQ88888.1"/>
    <property type="molecule type" value="Genomic_DNA"/>
</dbReference>
<feature type="transmembrane region" description="Helical" evidence="3">
    <location>
        <begin position="475"/>
        <end position="493"/>
    </location>
</feature>
<evidence type="ECO:0000259" key="4">
    <source>
        <dbReference type="SMART" id="SM00310"/>
    </source>
</evidence>
<dbReference type="SMART" id="SM00310">
    <property type="entry name" value="PTBI"/>
    <property type="match status" value="1"/>
</dbReference>
<proteinExistence type="predicted"/>